<evidence type="ECO:0000313" key="3">
    <source>
        <dbReference type="Proteomes" id="UP000261520"/>
    </source>
</evidence>
<dbReference type="Pfam" id="PF21109">
    <property type="entry name" value="Stonustoxin_helical"/>
    <property type="match status" value="1"/>
</dbReference>
<dbReference type="InterPro" id="IPR036116">
    <property type="entry name" value="FN3_sf"/>
</dbReference>
<protein>
    <recommendedName>
        <fullName evidence="1">Fibronectin type-III domain-containing protein</fullName>
    </recommendedName>
</protein>
<reference evidence="2" key="2">
    <citation type="submission" date="2025-09" db="UniProtKB">
        <authorList>
            <consortium name="Ensembl"/>
        </authorList>
    </citation>
    <scope>IDENTIFICATION</scope>
</reference>
<dbReference type="Ensembl" id="ENSPMGT00000000139.1">
    <property type="protein sequence ID" value="ENSPMGP00000000126.1"/>
    <property type="gene ID" value="ENSPMGG00000000145.1"/>
</dbReference>
<dbReference type="Pfam" id="PF18078">
    <property type="entry name" value="Thioredoxin_11"/>
    <property type="match status" value="1"/>
</dbReference>
<evidence type="ECO:0000259" key="1">
    <source>
        <dbReference type="PROSITE" id="PS50853"/>
    </source>
</evidence>
<dbReference type="PROSITE" id="PS50853">
    <property type="entry name" value="FN3"/>
    <property type="match status" value="1"/>
</dbReference>
<dbReference type="InterPro" id="IPR013783">
    <property type="entry name" value="Ig-like_fold"/>
</dbReference>
<evidence type="ECO:0000313" key="2">
    <source>
        <dbReference type="Ensembl" id="ENSPMGP00000000126.1"/>
    </source>
</evidence>
<feature type="domain" description="Fibronectin type-III" evidence="1">
    <location>
        <begin position="513"/>
        <end position="587"/>
    </location>
</feature>
<organism evidence="2 3">
    <name type="scientific">Periophthalmus magnuspinnatus</name>
    <dbReference type="NCBI Taxonomy" id="409849"/>
    <lineage>
        <taxon>Eukaryota</taxon>
        <taxon>Metazoa</taxon>
        <taxon>Chordata</taxon>
        <taxon>Craniata</taxon>
        <taxon>Vertebrata</taxon>
        <taxon>Euteleostomi</taxon>
        <taxon>Actinopterygii</taxon>
        <taxon>Neopterygii</taxon>
        <taxon>Teleostei</taxon>
        <taxon>Neoteleostei</taxon>
        <taxon>Acanthomorphata</taxon>
        <taxon>Gobiaria</taxon>
        <taxon>Gobiiformes</taxon>
        <taxon>Gobioidei</taxon>
        <taxon>Gobiidae</taxon>
        <taxon>Oxudercinae</taxon>
        <taxon>Periophthalmus</taxon>
    </lineage>
</organism>
<keyword evidence="3" id="KW-1185">Reference proteome</keyword>
<dbReference type="InterPro" id="IPR048997">
    <property type="entry name" value="Stonustoxin-like_helical"/>
</dbReference>
<dbReference type="STRING" id="409849.ENSPMGP00000000126"/>
<reference evidence="2" key="1">
    <citation type="submission" date="2025-08" db="UniProtKB">
        <authorList>
            <consortium name="Ensembl"/>
        </authorList>
    </citation>
    <scope>IDENTIFICATION</scope>
</reference>
<dbReference type="AlphaFoldDB" id="A0A3B3Z6V9"/>
<dbReference type="PANTHER" id="PTHR31594">
    <property type="entry name" value="AIG1-TYPE G DOMAIN-CONTAINING PROTEIN"/>
    <property type="match status" value="1"/>
</dbReference>
<dbReference type="CDD" id="cd00063">
    <property type="entry name" value="FN3"/>
    <property type="match status" value="1"/>
</dbReference>
<proteinExistence type="predicted"/>
<dbReference type="Gene3D" id="2.60.40.10">
    <property type="entry name" value="Immunoglobulins"/>
    <property type="match status" value="1"/>
</dbReference>
<dbReference type="InterPro" id="IPR040581">
    <property type="entry name" value="Thioredoxin_11"/>
</dbReference>
<dbReference type="InterPro" id="IPR052090">
    <property type="entry name" value="Cytolytic_pore-forming_toxin"/>
</dbReference>
<sequence>MKDQVTLSTAHTTLARQHVPISLGHFIYYNPNTSFFPGLTFWDREKLDSDMRVTPKPNTQFQIVTSDSASGKASSLGMDAALKASFLSGLVNVQGSAKYLNDNKSSKKQARVTLQYKTTTVFKELTMNQLGRDNIKHHEVIDKGLATHVVTAILYGAQAFFVFDQEISEDEEVQGIQGNLKAMIKKIPMISIDEVGALKMEARDREKVSKFSCTFHGDFSLDKSPTTFEESVKLYQDLPKLLGSKGENAVPVMVHLLPLSILESRASKLVRQISLRLISKAESILENFSELDMMCNDVLKSPTGQNFSHISKKVKTFNSLYSEFRLGLQGTLAEKLPLIRGGGEEEAVLAAVLNKTEESPFSSHRLNLWMAGVIQEASTINTLTNMMKNTEIISSENDLNEKVRGSQKALVFVFTSLESAEPYLKELENHLEGIQTNKSETEPNPWYRAKEVINQMRLKAKVFGDFAETNKDQDRQHLRFLAVGFTDENHKDVTIRLYEDGFLTCENFELPSKPSPVTLVRATANSVTLQFSAPSVGAENICEYRVEFCEKGQEETNQHSLILPNLTSSFSCTPKESNMLYTQGWIP</sequence>
<accession>A0A3B3Z6V9</accession>
<dbReference type="Proteomes" id="UP000261520">
    <property type="component" value="Unplaced"/>
</dbReference>
<name>A0A3B3Z6V9_9GOBI</name>
<dbReference type="PANTHER" id="PTHR31594:SF16">
    <property type="entry name" value="SI:CH211-281L24.3"/>
    <property type="match status" value="1"/>
</dbReference>
<dbReference type="SUPFAM" id="SSF49265">
    <property type="entry name" value="Fibronectin type III"/>
    <property type="match status" value="1"/>
</dbReference>
<dbReference type="InterPro" id="IPR003961">
    <property type="entry name" value="FN3_dom"/>
</dbReference>